<gene>
    <name evidence="2" type="ORF">SPPG_07721</name>
</gene>
<dbReference type="STRING" id="645134.A0A0L0H870"/>
<dbReference type="OrthoDB" id="7771656at2759"/>
<dbReference type="SMART" id="SM01149">
    <property type="entry name" value="DUF1237"/>
    <property type="match status" value="1"/>
</dbReference>
<dbReference type="PANTHER" id="PTHR31047">
    <property type="entry name" value="MEIOTICALLY UP-REGULATED GENE 157 PROTEIN"/>
    <property type="match status" value="1"/>
</dbReference>
<dbReference type="Gene3D" id="1.50.10.10">
    <property type="match status" value="1"/>
</dbReference>
<dbReference type="Proteomes" id="UP000053201">
    <property type="component" value="Unassembled WGS sequence"/>
</dbReference>
<organism evidence="2 3">
    <name type="scientific">Spizellomyces punctatus (strain DAOM BR117)</name>
    <dbReference type="NCBI Taxonomy" id="645134"/>
    <lineage>
        <taxon>Eukaryota</taxon>
        <taxon>Fungi</taxon>
        <taxon>Fungi incertae sedis</taxon>
        <taxon>Chytridiomycota</taxon>
        <taxon>Chytridiomycota incertae sedis</taxon>
        <taxon>Chytridiomycetes</taxon>
        <taxon>Spizellomycetales</taxon>
        <taxon>Spizellomycetaceae</taxon>
        <taxon>Spizellomyces</taxon>
    </lineage>
</organism>
<accession>A0A0L0H870</accession>
<dbReference type="InterPro" id="IPR008313">
    <property type="entry name" value="GH125"/>
</dbReference>
<dbReference type="RefSeq" id="XP_016604933.1">
    <property type="nucleotide sequence ID" value="XM_016755879.1"/>
</dbReference>
<dbReference type="OMA" id="WFAWCNS"/>
<dbReference type="GeneID" id="27690918"/>
<dbReference type="Pfam" id="PF06824">
    <property type="entry name" value="Glyco_hydro_125"/>
    <property type="match status" value="1"/>
</dbReference>
<sequence length="529" mass="58840">MRERTSDSTVYTLYNMQHIKSALQSITPLALASKPQSQPNYPTGRPPLDKRKFTSLAVENTINRVRLVLEKNGHDNLAELFETCYPNTLDTTIQFHGRDEEGNLDTFVITGDIPAMWLRDSTNQVVPYLPLAASDSSISALIHGVINRQVKCVLASTYSNAFKRSKHQWGEWEKDFVKPAVDPLVWEGKFELDSLAAFLKLSTLFYASTSDASFITPEWARAVELVIGTLKIQQKGTMEELDDPAYLFRREGIEPIDTLMLDGRGPPAKRCGLVKSPFRPSDDASTLPFIIPSNAMASVALKDLSQMLTTADIHLELAQQAQSLAVEISDAIYRYGVIEHSVFGKVFAYEVDGFGNALFMDDANIPSLLSLPYIDFLPPSDPIYLKTRAYILSDANPYYFTGTAGAGVGGPHCGLGYIWPMSIIIQALTTQSKSERAQCINTLIQSTAGTGFMHESFWKDDVHKFTRGWFAWANSLFAELVLRIVTEMEDSDSALIKRQQVDASQPEDNKDGVEPGEEKPQEEISKIQG</sequence>
<dbReference type="EMBL" id="KQ257466">
    <property type="protein sequence ID" value="KNC96893.1"/>
    <property type="molecule type" value="Genomic_DNA"/>
</dbReference>
<protein>
    <recommendedName>
        <fullName evidence="4">Glycoside hydrolase family 125 protein</fullName>
    </recommendedName>
</protein>
<dbReference type="eggNOG" id="ENOG502QR7D">
    <property type="taxonomic scope" value="Eukaryota"/>
</dbReference>
<dbReference type="PANTHER" id="PTHR31047:SF0">
    <property type="entry name" value="MEIOTICALLY UP-REGULATED GENE 157 PROTEIN"/>
    <property type="match status" value="1"/>
</dbReference>
<dbReference type="SUPFAM" id="SSF48208">
    <property type="entry name" value="Six-hairpin glycosidases"/>
    <property type="match status" value="1"/>
</dbReference>
<feature type="compositionally biased region" description="Basic and acidic residues" evidence="1">
    <location>
        <begin position="507"/>
        <end position="529"/>
    </location>
</feature>
<keyword evidence="3" id="KW-1185">Reference proteome</keyword>
<evidence type="ECO:0000256" key="1">
    <source>
        <dbReference type="SAM" id="MobiDB-lite"/>
    </source>
</evidence>
<dbReference type="VEuPathDB" id="FungiDB:SPPG_07721"/>
<proteinExistence type="predicted"/>
<evidence type="ECO:0000313" key="3">
    <source>
        <dbReference type="Proteomes" id="UP000053201"/>
    </source>
</evidence>
<feature type="region of interest" description="Disordered" evidence="1">
    <location>
        <begin position="496"/>
        <end position="529"/>
    </location>
</feature>
<dbReference type="GO" id="GO:0003824">
    <property type="term" value="F:catalytic activity"/>
    <property type="evidence" value="ECO:0007669"/>
    <property type="project" value="UniProtKB-ARBA"/>
</dbReference>
<dbReference type="InterPro" id="IPR008928">
    <property type="entry name" value="6-hairpin_glycosidase_sf"/>
</dbReference>
<name>A0A0L0H870_SPIPD</name>
<dbReference type="AlphaFoldDB" id="A0A0L0H870"/>
<dbReference type="PIRSF" id="PIRSF028846">
    <property type="entry name" value="UCP028846"/>
    <property type="match status" value="1"/>
</dbReference>
<evidence type="ECO:0008006" key="4">
    <source>
        <dbReference type="Google" id="ProtNLM"/>
    </source>
</evidence>
<dbReference type="InterPro" id="IPR012341">
    <property type="entry name" value="6hp_glycosidase-like_sf"/>
</dbReference>
<dbReference type="GO" id="GO:0005975">
    <property type="term" value="P:carbohydrate metabolic process"/>
    <property type="evidence" value="ECO:0007669"/>
    <property type="project" value="InterPro"/>
</dbReference>
<dbReference type="InParanoid" id="A0A0L0H870"/>
<reference evidence="2 3" key="1">
    <citation type="submission" date="2009-08" db="EMBL/GenBank/DDBJ databases">
        <title>The Genome Sequence of Spizellomyces punctatus strain DAOM BR117.</title>
        <authorList>
            <consortium name="The Broad Institute Genome Sequencing Platform"/>
            <person name="Russ C."/>
            <person name="Cuomo C."/>
            <person name="Shea T."/>
            <person name="Young S.K."/>
            <person name="Zeng Q."/>
            <person name="Koehrsen M."/>
            <person name="Haas B."/>
            <person name="Borodovsky M."/>
            <person name="Guigo R."/>
            <person name="Alvarado L."/>
            <person name="Berlin A."/>
            <person name="Bochicchio J."/>
            <person name="Borenstein D."/>
            <person name="Chapman S."/>
            <person name="Chen Z."/>
            <person name="Engels R."/>
            <person name="Freedman E."/>
            <person name="Gellesch M."/>
            <person name="Goldberg J."/>
            <person name="Griggs A."/>
            <person name="Gujja S."/>
            <person name="Heiman D."/>
            <person name="Hepburn T."/>
            <person name="Howarth C."/>
            <person name="Jen D."/>
            <person name="Larson L."/>
            <person name="Lewis B."/>
            <person name="Mehta T."/>
            <person name="Park D."/>
            <person name="Pearson M."/>
            <person name="Roberts A."/>
            <person name="Saif S."/>
            <person name="Shenoy N."/>
            <person name="Sisk P."/>
            <person name="Stolte C."/>
            <person name="Sykes S."/>
            <person name="Thomson T."/>
            <person name="Walk T."/>
            <person name="White J."/>
            <person name="Yandava C."/>
            <person name="Burger G."/>
            <person name="Gray M.W."/>
            <person name="Holland P.W.H."/>
            <person name="King N."/>
            <person name="Lang F.B.F."/>
            <person name="Roger A.J."/>
            <person name="Ruiz-Trillo I."/>
            <person name="Lander E."/>
            <person name="Nusbaum C."/>
        </authorList>
    </citation>
    <scope>NUCLEOTIDE SEQUENCE [LARGE SCALE GENOMIC DNA]</scope>
    <source>
        <strain evidence="2 3">DAOM BR117</strain>
    </source>
</reference>
<evidence type="ECO:0000313" key="2">
    <source>
        <dbReference type="EMBL" id="KNC96893.1"/>
    </source>
</evidence>